<dbReference type="HGNC" id="HGNC:22932">
    <property type="gene designation" value="GMPPB"/>
</dbReference>
<dbReference type="GO" id="GO:0004475">
    <property type="term" value="F:mannose-1-phosphate guanylyltransferase (GTP) activity"/>
    <property type="evidence" value="ECO:0007669"/>
    <property type="project" value="UniProtKB-EC"/>
</dbReference>
<keyword evidence="18 19" id="KW-1267">Proteomics identification</keyword>
<gene>
    <name evidence="16" type="primary">GMPPB</name>
</gene>
<dbReference type="FunFam" id="2.160.10.10:FF:000018">
    <property type="entry name" value="Mannose-1-phosphate guanyltransferase beta"/>
    <property type="match status" value="1"/>
</dbReference>
<evidence type="ECO:0000256" key="13">
    <source>
        <dbReference type="ARBA" id="ARBA00083345"/>
    </source>
</evidence>
<dbReference type="InterPro" id="IPR050486">
    <property type="entry name" value="Mannose-1P_guanyltransferase"/>
</dbReference>
<dbReference type="SUPFAM" id="SSF53448">
    <property type="entry name" value="Nucleotide-diphospho-sugar transferases"/>
    <property type="match status" value="1"/>
</dbReference>
<dbReference type="Pfam" id="PF00483">
    <property type="entry name" value="NTP_transferase"/>
    <property type="match status" value="2"/>
</dbReference>
<comment type="function">
    <text evidence="9">Catalytic subunit of the GMPPA-GMPPB mannose-1-phosphate guanylyltransferase complex. Catalyzes the formation of GDP-mannose, an essential precursor of glycan moieties of glycoproteins and glycolipids. Can catalyze the reverse reaction in vitro. Together with GMPPA regulates GDP-alpha-D-mannose levels.</text>
</comment>
<protein>
    <recommendedName>
        <fullName evidence="11">Mannose-1-phosphate guanylyltransferase catalytic subunit beta</fullName>
        <ecNumber evidence="3">2.7.7.13</ecNumber>
    </recommendedName>
    <alternativeName>
        <fullName evidence="13">GDP-mannose pyrophosphorylase B</fullName>
    </alternativeName>
    <alternativeName>
        <fullName evidence="12">GTP-mannose-1-phosphate guanylyltransferase beta</fullName>
    </alternativeName>
</protein>
<dbReference type="InterPro" id="IPR045233">
    <property type="entry name" value="GMPPB_N"/>
</dbReference>
<dbReference type="Bgee" id="ENSG00000173540">
    <property type="expression patterns" value="Expressed in body of pancreas and 108 other cell types or tissues"/>
</dbReference>
<dbReference type="OrthoDB" id="1733332at2759"/>
<evidence type="ECO:0000256" key="12">
    <source>
        <dbReference type="ARBA" id="ARBA00077075"/>
    </source>
</evidence>
<evidence type="ECO:0000313" key="16">
    <source>
        <dbReference type="Ensembl" id="ENSP00000503768.1"/>
    </source>
</evidence>
<dbReference type="GO" id="GO:0005525">
    <property type="term" value="F:GTP binding"/>
    <property type="evidence" value="ECO:0007669"/>
    <property type="project" value="UniProtKB-KW"/>
</dbReference>
<feature type="domain" description="Mannose-1-phosphate guanyltransferase C-terminal" evidence="15">
    <location>
        <begin position="286"/>
        <end position="395"/>
    </location>
</feature>
<evidence type="ECO:0000256" key="9">
    <source>
        <dbReference type="ARBA" id="ARBA00055568"/>
    </source>
</evidence>
<reference evidence="16 17" key="3">
    <citation type="journal article" date="2006" name="Nature">
        <title>The DNA sequence, annotation and analysis of human chromosome 3.</title>
        <authorList>
            <person name="Muzny D.M."/>
            <person name="Scherer S.E."/>
            <person name="Kaul R."/>
            <person name="Wang J."/>
            <person name="Yu J."/>
            <person name="Sudbrak R."/>
            <person name="Buhay C.J."/>
            <person name="Chen R."/>
            <person name="Cree A."/>
            <person name="Ding Y."/>
            <person name="Dugan-Rocha S."/>
            <person name="Gill R."/>
            <person name="Gunaratne P."/>
            <person name="Harris R.A."/>
            <person name="Hawes A.C."/>
            <person name="Hernandez J."/>
            <person name="Hodgson A.V."/>
            <person name="Hume J."/>
            <person name="Jackson A."/>
            <person name="Khan Z.M."/>
            <person name="Kovar-Smith C."/>
            <person name="Lewis L.R."/>
            <person name="Lozado R.J."/>
            <person name="Metzker M.L."/>
            <person name="Milosavljevic A."/>
            <person name="Miner G.R."/>
            <person name="Morgan M.B."/>
            <person name="Nazareth L.V."/>
            <person name="Scott G."/>
            <person name="Sodergren E."/>
            <person name="Song X.Z."/>
            <person name="Steffen D."/>
            <person name="Wei S."/>
            <person name="Wheeler D.A."/>
            <person name="Wright M.W."/>
            <person name="Worley K.C."/>
            <person name="Yuan Y."/>
            <person name="Zhang Z."/>
            <person name="Adams C.Q."/>
            <person name="Ansari-Lari M.A."/>
            <person name="Ayele M."/>
            <person name="Brown M.J."/>
            <person name="Chen G."/>
            <person name="Chen Z."/>
            <person name="Clendenning J."/>
            <person name="Clerc-Blankenburg K.P."/>
            <person name="Chen R."/>
            <person name="Chen Z."/>
            <person name="Davis C."/>
            <person name="Delgado O."/>
            <person name="Dinh H.H."/>
            <person name="Dong W."/>
            <person name="Draper H."/>
            <person name="Ernst S."/>
            <person name="Fu G."/>
            <person name="Gonzalez-Garay M.L."/>
            <person name="Garcia D.K."/>
            <person name="Gillett W."/>
            <person name="Gu J."/>
            <person name="Hao B."/>
            <person name="Haugen E."/>
            <person name="Havlak P."/>
            <person name="He X."/>
            <person name="Hennig S."/>
            <person name="Hu S."/>
            <person name="Huang W."/>
            <person name="Jackson L.R."/>
            <person name="Jacob L.S."/>
            <person name="Kelly S.H."/>
            <person name="Kube M."/>
            <person name="Levy R."/>
            <person name="Li Z."/>
            <person name="Liu B."/>
            <person name="Liu J."/>
            <person name="Liu W."/>
            <person name="Lu J."/>
            <person name="Maheshwari M."/>
            <person name="Nguyen B.V."/>
            <person name="Okwuonu G.O."/>
            <person name="Palmeiri A."/>
            <person name="Pasternak S."/>
            <person name="Perez L.M."/>
            <person name="Phelps K.A."/>
            <person name="Plopper F.J."/>
            <person name="Qiang B."/>
            <person name="Raymond C."/>
            <person name="Rodriguez R."/>
            <person name="Saenphimmachak C."/>
            <person name="Santibanez J."/>
            <person name="Shen H."/>
            <person name="Shen Y."/>
            <person name="Subramanian S."/>
            <person name="Tabor P.E."/>
            <person name="Verduzco D."/>
            <person name="Waldron L."/>
            <person name="Wang J."/>
            <person name="Wang J."/>
            <person name="Wang Q."/>
            <person name="Williams G.A."/>
            <person name="Wong G.K."/>
            <person name="Yao Z."/>
            <person name="Zhang J."/>
            <person name="Zhang X."/>
            <person name="Zhao G."/>
            <person name="Zhou J."/>
            <person name="Zhou Y."/>
            <person name="Nelson D."/>
            <person name="Lehrach H."/>
            <person name="Reinhardt R."/>
            <person name="Naylor S.L."/>
            <person name="Yang H."/>
            <person name="Olson M."/>
            <person name="Weinstock G."/>
            <person name="Gibbs R.A."/>
        </authorList>
    </citation>
    <scope>NUCLEOTIDE SEQUENCE [LARGE SCALE GENOMIC DNA]</scope>
</reference>
<keyword evidence="17" id="KW-1185">Reference proteome</keyword>
<organism evidence="16 17">
    <name type="scientific">Homo sapiens</name>
    <name type="common">Human</name>
    <dbReference type="NCBI Taxonomy" id="9606"/>
    <lineage>
        <taxon>Eukaryota</taxon>
        <taxon>Metazoa</taxon>
        <taxon>Chordata</taxon>
        <taxon>Craniata</taxon>
        <taxon>Vertebrata</taxon>
        <taxon>Euteleostomi</taxon>
        <taxon>Mammalia</taxon>
        <taxon>Eutheria</taxon>
        <taxon>Euarchontoglires</taxon>
        <taxon>Primates</taxon>
        <taxon>Haplorrhini</taxon>
        <taxon>Catarrhini</taxon>
        <taxon>Hominidae</taxon>
        <taxon>Homo</taxon>
    </lineage>
</organism>
<reference evidence="16" key="4">
    <citation type="submission" date="2025-08" db="UniProtKB">
        <authorList>
            <consortium name="Ensembl"/>
        </authorList>
    </citation>
    <scope>IDENTIFICATION</scope>
</reference>
<dbReference type="FunFam" id="3.90.550.10:FF:000013">
    <property type="entry name" value="mannose-1-phosphate guanyltransferase beta"/>
    <property type="match status" value="1"/>
</dbReference>
<dbReference type="SUPFAM" id="SSF51161">
    <property type="entry name" value="Trimeric LpxA-like enzymes"/>
    <property type="match status" value="1"/>
</dbReference>
<dbReference type="PROSITE" id="PS00101">
    <property type="entry name" value="HEXAPEP_TRANSFERASES"/>
    <property type="match status" value="1"/>
</dbReference>
<dbReference type="InterPro" id="IPR011004">
    <property type="entry name" value="Trimer_LpxA-like_sf"/>
</dbReference>
<evidence type="ECO:0000256" key="4">
    <source>
        <dbReference type="ARBA" id="ARBA00022679"/>
    </source>
</evidence>
<comment type="catalytic activity">
    <reaction evidence="8">
        <text>alpha-D-mannose 1-phosphate + GTP + H(+) = GDP-alpha-D-mannose + diphosphate</text>
        <dbReference type="Rhea" id="RHEA:15229"/>
        <dbReference type="ChEBI" id="CHEBI:15378"/>
        <dbReference type="ChEBI" id="CHEBI:33019"/>
        <dbReference type="ChEBI" id="CHEBI:37565"/>
        <dbReference type="ChEBI" id="CHEBI:57527"/>
        <dbReference type="ChEBI" id="CHEBI:58409"/>
        <dbReference type="EC" id="2.7.7.13"/>
    </reaction>
    <physiologicalReaction direction="left-to-right" evidence="8">
        <dbReference type="Rhea" id="RHEA:15230"/>
    </physiologicalReaction>
    <physiologicalReaction direction="right-to-left" evidence="8">
        <dbReference type="Rhea" id="RHEA:15231"/>
    </physiologicalReaction>
</comment>
<dbReference type="InterPro" id="IPR029044">
    <property type="entry name" value="Nucleotide-diphossugar_trans"/>
</dbReference>
<evidence type="ECO:0000256" key="6">
    <source>
        <dbReference type="ARBA" id="ARBA00022741"/>
    </source>
</evidence>
<dbReference type="Gene3D" id="2.160.10.10">
    <property type="entry name" value="Hexapeptide repeat proteins"/>
    <property type="match status" value="1"/>
</dbReference>
<evidence type="ECO:0000259" key="15">
    <source>
        <dbReference type="Pfam" id="PF25087"/>
    </source>
</evidence>
<dbReference type="SMR" id="A0A7I2YQI5"/>
<evidence type="ECO:0000256" key="7">
    <source>
        <dbReference type="ARBA" id="ARBA00023134"/>
    </source>
</evidence>
<dbReference type="Ensembl" id="ENST00000495627.2">
    <property type="protein sequence ID" value="ENSP00000503768.1"/>
    <property type="gene ID" value="ENSG00000173540.14"/>
</dbReference>
<dbReference type="GeneTree" id="ENSGT00940000158909"/>
<comment type="pathway">
    <text evidence="1">Nucleotide-sugar biosynthesis; GDP-alpha-D-mannose biosynthesis; GDP-alpha-D-mannose from alpha-D-mannose 1-phosphate (GTP route): step 1/1.</text>
</comment>
<comment type="subunit">
    <text evidence="10">Component of the GMPPA-GMPPB mannose-1-phosphate guanylyltransferase complex composed of 4 GMPPA subunits and 8 GMPPB subunits; the complex is organized into three layers, a central layer made up of 2 GMPPA dimers sandwiched between two layers each made up of 2 GMPPB dimers. GMPPB catalytic activity is reduced when part of the complex and binding of GDP-alpha-D-Mannose by GMPPA induces allosteric feedback inhibition of GMPPB.</text>
</comment>
<evidence type="ECO:0007829" key="18">
    <source>
        <dbReference type="PeptideAtlas" id="A0A7I2YQI5"/>
    </source>
</evidence>
<feature type="domain" description="Nucleotidyl transferase" evidence="14">
    <location>
        <begin position="2"/>
        <end position="134"/>
    </location>
</feature>
<reference evidence="16" key="5">
    <citation type="submission" date="2025-09" db="UniProtKB">
        <authorList>
            <consortium name="Ensembl"/>
        </authorList>
    </citation>
    <scope>IDENTIFICATION</scope>
</reference>
<evidence type="ECO:0007829" key="19">
    <source>
        <dbReference type="ProteomicsDB" id="A0A7I2YQI5"/>
    </source>
</evidence>
<evidence type="ECO:0000256" key="1">
    <source>
        <dbReference type="ARBA" id="ARBA00004823"/>
    </source>
</evidence>
<dbReference type="EC" id="2.7.7.13" evidence="3"/>
<dbReference type="InterPro" id="IPR018357">
    <property type="entry name" value="Hexapep_transf_CS"/>
</dbReference>
<reference evidence="16 17" key="1">
    <citation type="journal article" date="2001" name="Nature">
        <title>Initial sequencing and analysis of the human genome.</title>
        <authorList>
            <consortium name="International Human Genome Sequencing Consortium"/>
            <person name="Lander E.S."/>
            <person name="Linton L.M."/>
            <person name="Birren B."/>
            <person name="Nusbaum C."/>
            <person name="Zody M.C."/>
            <person name="Baldwin J."/>
            <person name="Devon K."/>
            <person name="Dewar K."/>
            <person name="Doyle M."/>
            <person name="FitzHugh W."/>
            <person name="Funke R."/>
            <person name="Gage D."/>
            <person name="Harris K."/>
            <person name="Heaford A."/>
            <person name="Howland J."/>
            <person name="Kann L."/>
            <person name="Lehoczky J."/>
            <person name="LeVine R."/>
            <person name="McEwan P."/>
            <person name="McKernan K."/>
            <person name="Meldrim J."/>
            <person name="Mesirov J.P."/>
            <person name="Miranda C."/>
            <person name="Morris W."/>
            <person name="Naylor J."/>
            <person name="Raymond C."/>
            <person name="Rosetti M."/>
            <person name="Santos R."/>
            <person name="Sheridan A."/>
            <person name="Sougnez C."/>
            <person name="Stange-Thomann N."/>
            <person name="Stojanovic N."/>
            <person name="Subramanian A."/>
            <person name="Wyman D."/>
            <person name="Rogers J."/>
            <person name="Sulston J."/>
            <person name="Ainscough R."/>
            <person name="Beck S."/>
            <person name="Bentley D."/>
            <person name="Burton J."/>
            <person name="Clee C."/>
            <person name="Carter N."/>
            <person name="Coulson A."/>
            <person name="Deadman R."/>
            <person name="Deloukas P."/>
            <person name="Dunham A."/>
            <person name="Dunham I."/>
            <person name="Durbin R."/>
            <person name="French L."/>
            <person name="Grafham D."/>
            <person name="Gregory S."/>
            <person name="Hubbard T."/>
            <person name="Humphray S."/>
            <person name="Hunt A."/>
            <person name="Jones M."/>
            <person name="Lloyd C."/>
            <person name="McMurray A."/>
            <person name="Matthews L."/>
            <person name="Mercer S."/>
            <person name="Milne S."/>
            <person name="Mullikin J.C."/>
            <person name="Mungall A."/>
            <person name="Plumb R."/>
            <person name="Ross M."/>
            <person name="Shownkeen R."/>
            <person name="Sims S."/>
            <person name="Waterston R.H."/>
            <person name="Wilson R.K."/>
            <person name="Hillier L.W."/>
            <person name="McPherson J.D."/>
            <person name="Marra M.A."/>
            <person name="Mardis E.R."/>
            <person name="Fulton L.A."/>
            <person name="Chinwalla A.T."/>
            <person name="Pepin K.H."/>
            <person name="Gish W.R."/>
            <person name="Chissoe S.L."/>
            <person name="Wendl M.C."/>
            <person name="Delehaunty K.D."/>
            <person name="Miner T.L."/>
            <person name="Delehaunty A."/>
            <person name="Kramer J.B."/>
            <person name="Cook L.L."/>
            <person name="Fulton R.S."/>
            <person name="Johnson D.L."/>
            <person name="Minx P.J."/>
            <person name="Clifton S.W."/>
            <person name="Hawkins T."/>
            <person name="Branscomb E."/>
            <person name="Predki P."/>
            <person name="Richardson P."/>
            <person name="Wenning S."/>
            <person name="Slezak T."/>
            <person name="Doggett N."/>
            <person name="Cheng J.F."/>
            <person name="Olsen A."/>
            <person name="Lucas S."/>
            <person name="Elkin C."/>
            <person name="Uberbacher E."/>
            <person name="Frazier M."/>
            <person name="Gibbs R.A."/>
            <person name="Muzny D.M."/>
            <person name="Scherer S.E."/>
            <person name="Bouck J.B."/>
            <person name="Sodergren E.J."/>
            <person name="Worley K.C."/>
            <person name="Rives C.M."/>
            <person name="Gorrell J.H."/>
            <person name="Metzker M.L."/>
            <person name="Naylor S.L."/>
            <person name="Kucherlapati R.S."/>
            <person name="Nelson D.L."/>
            <person name="Weinstock G.M."/>
            <person name="Sakaki Y."/>
            <person name="Fujiyama A."/>
            <person name="Hattori M."/>
            <person name="Yada T."/>
            <person name="Toyoda A."/>
            <person name="Itoh T."/>
            <person name="Kawagoe C."/>
            <person name="Watanabe H."/>
            <person name="Totoki Y."/>
            <person name="Taylor T."/>
            <person name="Weissenbach J."/>
            <person name="Heilig R."/>
            <person name="Saurin W."/>
            <person name="Artiguenave F."/>
            <person name="Brottier P."/>
            <person name="Bruls T."/>
            <person name="Pelletier E."/>
            <person name="Robert C."/>
            <person name="Wincker P."/>
            <person name="Smith D.R."/>
            <person name="Doucette-Stamm L."/>
            <person name="Rubenfield M."/>
            <person name="Weinstock K."/>
            <person name="Lee H.M."/>
            <person name="Dubois J."/>
            <person name="Rosenthal A."/>
            <person name="Platzer M."/>
            <person name="Nyakatura G."/>
            <person name="Taudien S."/>
            <person name="Rump A."/>
            <person name="Yang H."/>
            <person name="Yu J."/>
            <person name="Wang J."/>
            <person name="Huang G."/>
            <person name="Gu J."/>
            <person name="Hood L."/>
            <person name="Rowen L."/>
            <person name="Madan A."/>
            <person name="Qin S."/>
            <person name="Davis R.W."/>
            <person name="Federspiel N.A."/>
            <person name="Abola A.P."/>
            <person name="Proctor M.J."/>
            <person name="Myers R.M."/>
            <person name="Schmutz J."/>
            <person name="Dickson M."/>
            <person name="Grimwood J."/>
            <person name="Cox D.R."/>
            <person name="Olson M.V."/>
            <person name="Kaul R."/>
            <person name="Raymond C."/>
            <person name="Shimizu N."/>
            <person name="Kawasaki K."/>
            <person name="Minoshima S."/>
            <person name="Evans G.A."/>
            <person name="Athanasiou M."/>
            <person name="Schultz R."/>
            <person name="Roe B.A."/>
            <person name="Chen F."/>
            <person name="Pan H."/>
            <person name="Ramser J."/>
            <person name="Lehrach H."/>
            <person name="Reinhardt R."/>
            <person name="McCombie W.R."/>
            <person name="de la Bastide M."/>
            <person name="Dedhia N."/>
            <person name="Blocker H."/>
            <person name="Hornischer K."/>
            <person name="Nordsiek G."/>
            <person name="Agarwala R."/>
            <person name="Aravind L."/>
            <person name="Bailey J.A."/>
            <person name="Bateman A."/>
            <person name="Batzoglou S."/>
            <person name="Birney E."/>
            <person name="Bork P."/>
            <person name="Brown D.G."/>
            <person name="Burge C.B."/>
            <person name="Cerutti L."/>
            <person name="Chen H.C."/>
            <person name="Church D."/>
            <person name="Clamp M."/>
            <person name="Copley R.R."/>
            <person name="Doerks T."/>
            <person name="Eddy S.R."/>
            <person name="Eichler E.E."/>
            <person name="Furey T.S."/>
            <person name="Galagan J."/>
            <person name="Gilbert J.G."/>
            <person name="Harmon C."/>
            <person name="Hayashizaki Y."/>
            <person name="Haussler D."/>
            <person name="Hermjakob H."/>
            <person name="Hokamp K."/>
            <person name="Jang W."/>
            <person name="Johnson L.S."/>
            <person name="Jones T.A."/>
            <person name="Kasif S."/>
            <person name="Kaspryzk A."/>
            <person name="Kennedy S."/>
            <person name="Kent W.J."/>
            <person name="Kitts P."/>
            <person name="Koonin E.V."/>
            <person name="Korf I."/>
            <person name="Kulp D."/>
            <person name="Lancet D."/>
            <person name="Lowe T.M."/>
            <person name="McLysaght A."/>
            <person name="Mikkelsen T."/>
            <person name="Moran J.V."/>
            <person name="Mulder N."/>
            <person name="Pollara V.J."/>
            <person name="Ponting C.P."/>
            <person name="Schuler G."/>
            <person name="Schultz J."/>
            <person name="Slater G."/>
            <person name="Smit A.F."/>
            <person name="Stupka E."/>
            <person name="Szustakowski J."/>
            <person name="Thierry-Mieg D."/>
            <person name="Thierry-Mieg J."/>
            <person name="Wagner L."/>
            <person name="Wallis J."/>
            <person name="Wheeler R."/>
            <person name="Williams A."/>
            <person name="Wolf Y.I."/>
            <person name="Wolfe K.H."/>
            <person name="Yang S.P."/>
            <person name="Yeh R.F."/>
            <person name="Collins F."/>
            <person name="Guyer M.S."/>
            <person name="Peterson J."/>
            <person name="Felsenfeld A."/>
            <person name="Wetterstrand K.A."/>
            <person name="Patrinos A."/>
            <person name="Morgan M.J."/>
            <person name="de Jong P."/>
            <person name="Catanese J.J."/>
            <person name="Osoegawa K."/>
            <person name="Shizuya H."/>
            <person name="Choi S."/>
            <person name="Chen Y.J."/>
        </authorList>
    </citation>
    <scope>NUCLEOTIDE SEQUENCE [LARGE SCALE GENOMIC DNA]</scope>
</reference>
<sequence length="396" mass="43895">MKALILVGGYGTRLRPLTLSTPKPLVDFCNKPILLHQVEALAAAGVDHVILAVSYMSQVLEKEMKAQEQRLGIRISMSHEEEPLGTAGPLALARDLLSETADPFFVLNSDVICDFPFQAMVQFHRHHGQEGSILVRRQVFSLLTLSPSMPSLPCPLAFICLRMLWIQSCAVTKVEEPSKYGVVVCEADTGRIHRFVEKPQVFVSNKINAGMYILSPAVLQRIQLQPTSIEKEVFPIMAKEGQLYAMELQGFWMDIGQPKDFLTGMCLFLQSLRQKQPERLCSGPGIVGNVLVDPSARIGQNCSIGPNVSLGPGVVVEDGVCIRRCTVLRDARIRSHSWLESCIVGWRCRVGQWVRMENVTVLGEDVIVNDELYLNGASVLPHKSIGESVPEPRIIM</sequence>
<accession>A0A7I2YQI5</accession>
<evidence type="ECO:0000256" key="11">
    <source>
        <dbReference type="ARBA" id="ARBA00072347"/>
    </source>
</evidence>
<keyword evidence="4" id="KW-0808">Transferase</keyword>
<keyword evidence="6" id="KW-0547">Nucleotide-binding</keyword>
<dbReference type="CDD" id="cd06425">
    <property type="entry name" value="M1P_guanylylT_B_like_N"/>
    <property type="match status" value="1"/>
</dbReference>
<dbReference type="Ensembl" id="ENST00000495627.2">
    <property type="protein sequence ID" value="ENSP00000503768.1"/>
    <property type="gene ID" value="ENSG00000173540.15"/>
</dbReference>
<evidence type="ECO:0000259" key="14">
    <source>
        <dbReference type="Pfam" id="PF00483"/>
    </source>
</evidence>
<dbReference type="InterPro" id="IPR005835">
    <property type="entry name" value="NTP_transferase_dom"/>
</dbReference>
<dbReference type="AlphaFoldDB" id="A0A7I2YQI5"/>
<feature type="domain" description="Nucleotidyl transferase" evidence="14">
    <location>
        <begin position="168"/>
        <end position="266"/>
    </location>
</feature>
<dbReference type="GO" id="GO:0009298">
    <property type="term" value="P:GDP-mannose biosynthetic process"/>
    <property type="evidence" value="ECO:0007669"/>
    <property type="project" value="UniProtKB-UniPathway"/>
</dbReference>
<name>A0A7I2YQI5_HUMAN</name>
<proteinExistence type="evidence at protein level"/>
<reference evidence="16 17" key="2">
    <citation type="journal article" date="2004" name="Nature">
        <title>Finishing the euchromatic sequence of the human genome.</title>
        <authorList>
            <consortium name="International Human Genome Sequencing Consortium"/>
        </authorList>
    </citation>
    <scope>NUCLEOTIDE SEQUENCE [LARGE SCALE GENOMIC DNA]</scope>
</reference>
<evidence type="ECO:0000256" key="3">
    <source>
        <dbReference type="ARBA" id="ARBA00012387"/>
    </source>
</evidence>
<dbReference type="PANTHER" id="PTHR22572">
    <property type="entry name" value="SUGAR-1-PHOSPHATE GUANYL TRANSFERASE"/>
    <property type="match status" value="1"/>
</dbReference>
<dbReference type="Gene3D" id="3.90.550.10">
    <property type="entry name" value="Spore Coat Polysaccharide Biosynthesis Protein SpsA, Chain A"/>
    <property type="match status" value="1"/>
</dbReference>
<dbReference type="Pfam" id="PF25087">
    <property type="entry name" value="GMPPB_C"/>
    <property type="match status" value="1"/>
</dbReference>
<dbReference type="InterPro" id="IPR056729">
    <property type="entry name" value="GMPPB_C"/>
</dbReference>
<evidence type="ECO:0000256" key="2">
    <source>
        <dbReference type="ARBA" id="ARBA00007274"/>
    </source>
</evidence>
<evidence type="ECO:0000256" key="8">
    <source>
        <dbReference type="ARBA" id="ARBA00052819"/>
    </source>
</evidence>
<dbReference type="OpenTargets" id="ENSG00000173540"/>
<evidence type="ECO:0000256" key="10">
    <source>
        <dbReference type="ARBA" id="ARBA00062589"/>
    </source>
</evidence>
<keyword evidence="7" id="KW-0342">GTP-binding</keyword>
<evidence type="ECO:0000313" key="17">
    <source>
        <dbReference type="Proteomes" id="UP000005640"/>
    </source>
</evidence>
<dbReference type="UniPathway" id="UPA00126">
    <property type="reaction ID" value="UER00930"/>
</dbReference>
<dbReference type="Proteomes" id="UP000005640">
    <property type="component" value="Chromosome 3"/>
</dbReference>
<keyword evidence="5" id="KW-0548">Nucleotidyltransferase</keyword>
<dbReference type="EMBL" id="AC099668">
    <property type="status" value="NOT_ANNOTATED_CDS"/>
    <property type="molecule type" value="Genomic_DNA"/>
</dbReference>
<comment type="similarity">
    <text evidence="2">Belongs to the transferase hexapeptide repeat family.</text>
</comment>
<evidence type="ECO:0000256" key="5">
    <source>
        <dbReference type="ARBA" id="ARBA00022695"/>
    </source>
</evidence>